<feature type="compositionally biased region" description="Low complexity" evidence="1">
    <location>
        <begin position="229"/>
        <end position="259"/>
    </location>
</feature>
<feature type="region of interest" description="Disordered" evidence="1">
    <location>
        <begin position="146"/>
        <end position="176"/>
    </location>
</feature>
<reference evidence="3" key="1">
    <citation type="journal article" date="2011" name="Genome Biol.">
        <title>Comparative genomics of the social amoebae Dictyostelium discoideum and Dictyostelium purpureum.</title>
        <authorList>
            <consortium name="US DOE Joint Genome Institute (JGI-PGF)"/>
            <person name="Sucgang R."/>
            <person name="Kuo A."/>
            <person name="Tian X."/>
            <person name="Salerno W."/>
            <person name="Parikh A."/>
            <person name="Feasley C.L."/>
            <person name="Dalin E."/>
            <person name="Tu H."/>
            <person name="Huang E."/>
            <person name="Barry K."/>
            <person name="Lindquist E."/>
            <person name="Shapiro H."/>
            <person name="Bruce D."/>
            <person name="Schmutz J."/>
            <person name="Salamov A."/>
            <person name="Fey P."/>
            <person name="Gaudet P."/>
            <person name="Anjard C."/>
            <person name="Babu M.M."/>
            <person name="Basu S."/>
            <person name="Bushmanova Y."/>
            <person name="van der Wel H."/>
            <person name="Katoh-Kurasawa M."/>
            <person name="Dinh C."/>
            <person name="Coutinho P.M."/>
            <person name="Saito T."/>
            <person name="Elias M."/>
            <person name="Schaap P."/>
            <person name="Kay R.R."/>
            <person name="Henrissat B."/>
            <person name="Eichinger L."/>
            <person name="Rivero F."/>
            <person name="Putnam N.H."/>
            <person name="West C.M."/>
            <person name="Loomis W.F."/>
            <person name="Chisholm R.L."/>
            <person name="Shaulsky G."/>
            <person name="Strassmann J.E."/>
            <person name="Queller D.C."/>
            <person name="Kuspa A."/>
            <person name="Grigoriev I.V."/>
        </authorList>
    </citation>
    <scope>NUCLEOTIDE SEQUENCE [LARGE SCALE GENOMIC DNA]</scope>
    <source>
        <strain evidence="3">QSDP1</strain>
    </source>
</reference>
<dbReference type="FunCoup" id="F0ZTR9">
    <property type="interactions" value="937"/>
</dbReference>
<feature type="compositionally biased region" description="Low complexity" evidence="1">
    <location>
        <begin position="110"/>
        <end position="120"/>
    </location>
</feature>
<proteinExistence type="predicted"/>
<dbReference type="OrthoDB" id="20776at2759"/>
<dbReference type="KEGG" id="dpp:DICPUDRAFT_98818"/>
<dbReference type="AlphaFoldDB" id="F0ZTR9"/>
<feature type="region of interest" description="Disordered" evidence="1">
    <location>
        <begin position="226"/>
        <end position="267"/>
    </location>
</feature>
<evidence type="ECO:0000313" key="2">
    <source>
        <dbReference type="EMBL" id="EGC32642.1"/>
    </source>
</evidence>
<dbReference type="Proteomes" id="UP000001064">
    <property type="component" value="Unassembled WGS sequence"/>
</dbReference>
<feature type="compositionally biased region" description="Polar residues" evidence="1">
    <location>
        <begin position="152"/>
        <end position="168"/>
    </location>
</feature>
<dbReference type="InParanoid" id="F0ZTR9"/>
<sequence length="267" mass="30237">MVSKVENKNNYKDYKDFSDESDGDNDDNGYSGFNLIPDDFRDESDNESVYSENNNNIGFEIRPAGDTYEEYIKNNPDQEDEEDEEEDNDFGDFVDFKNHSEQFHSLDTFDNSSSNNNNNNDDNDIEAKLKANPMLRGVDFSEYFPKTENDPFATNNDDLAPTNPSSDNKYSERNDKGHMVLERNKLFPPDHVAMIQECMKNIKLDYKPMWTNFIAEDKWMGALKNKLDPSTQTAPTSTSASASASASTPTSTPTPTPTTDNSNVNKN</sequence>
<feature type="compositionally biased region" description="Polar residues" evidence="1">
    <location>
        <begin position="47"/>
        <end position="57"/>
    </location>
</feature>
<dbReference type="EMBL" id="GL871182">
    <property type="protein sequence ID" value="EGC32642.1"/>
    <property type="molecule type" value="Genomic_DNA"/>
</dbReference>
<dbReference type="VEuPathDB" id="AmoebaDB:DICPUDRAFT_98818"/>
<dbReference type="OMA" id="QECMKNI"/>
<feature type="region of interest" description="Disordered" evidence="1">
    <location>
        <begin position="105"/>
        <end position="125"/>
    </location>
</feature>
<name>F0ZTR9_DICPU</name>
<protein>
    <submittedName>
        <fullName evidence="2">Uncharacterized protein</fullName>
    </submittedName>
</protein>
<keyword evidence="3" id="KW-1185">Reference proteome</keyword>
<gene>
    <name evidence="2" type="ORF">DICPUDRAFT_98818</name>
</gene>
<dbReference type="RefSeq" id="XP_003290811.1">
    <property type="nucleotide sequence ID" value="XM_003290763.1"/>
</dbReference>
<dbReference type="eggNOG" id="ENOG502RHYY">
    <property type="taxonomic scope" value="Eukaryota"/>
</dbReference>
<organism evidence="2 3">
    <name type="scientific">Dictyostelium purpureum</name>
    <name type="common">Slime mold</name>
    <dbReference type="NCBI Taxonomy" id="5786"/>
    <lineage>
        <taxon>Eukaryota</taxon>
        <taxon>Amoebozoa</taxon>
        <taxon>Evosea</taxon>
        <taxon>Eumycetozoa</taxon>
        <taxon>Dictyostelia</taxon>
        <taxon>Dictyosteliales</taxon>
        <taxon>Dictyosteliaceae</taxon>
        <taxon>Dictyostelium</taxon>
    </lineage>
</organism>
<accession>F0ZTR9</accession>
<feature type="region of interest" description="Disordered" evidence="1">
    <location>
        <begin position="1"/>
        <end position="71"/>
    </location>
</feature>
<feature type="compositionally biased region" description="Basic and acidic residues" evidence="1">
    <location>
        <begin position="1"/>
        <end position="18"/>
    </location>
</feature>
<dbReference type="GeneID" id="10508523"/>
<evidence type="ECO:0000256" key="1">
    <source>
        <dbReference type="SAM" id="MobiDB-lite"/>
    </source>
</evidence>
<evidence type="ECO:0000313" key="3">
    <source>
        <dbReference type="Proteomes" id="UP000001064"/>
    </source>
</evidence>